<dbReference type="Pfam" id="PF08448">
    <property type="entry name" value="PAS_4"/>
    <property type="match status" value="1"/>
</dbReference>
<dbReference type="Gene3D" id="3.30.450.20">
    <property type="entry name" value="PAS domain"/>
    <property type="match status" value="1"/>
</dbReference>
<accession>A0A1F4VPW7</accession>
<dbReference type="SUPFAM" id="SSF55785">
    <property type="entry name" value="PYP-like sensor domain (PAS domain)"/>
    <property type="match status" value="1"/>
</dbReference>
<gene>
    <name evidence="3" type="ORF">A3A70_02095</name>
</gene>
<sequence length="193" mass="21997">MNSSDNGKTPSESKEQALHYFNSLVQVARESVLILDSSLTVVSANPTFYQNFKVTPKETENVLLYDLGNGQWNIPELRKLLKEILPDKKVVKDYEVSHIFETLGQRTMLINASQIDSVQLIILAIEDVSEKEALQAKLRDYTENLENLIMKRTEELAQRVMELERINSAMVGRELKMVELKAEIDELKKGASK</sequence>
<feature type="domain" description="PAS fold-4" evidence="2">
    <location>
        <begin position="30"/>
        <end position="132"/>
    </location>
</feature>
<dbReference type="InterPro" id="IPR035965">
    <property type="entry name" value="PAS-like_dom_sf"/>
</dbReference>
<keyword evidence="1" id="KW-0175">Coiled coil</keyword>
<protein>
    <recommendedName>
        <fullName evidence="2">PAS fold-4 domain-containing protein</fullName>
    </recommendedName>
</protein>
<organism evidence="3 4">
    <name type="scientific">candidate division WWE3 bacterium RIFCSPLOWO2_01_FULL_42_11</name>
    <dbReference type="NCBI Taxonomy" id="1802627"/>
    <lineage>
        <taxon>Bacteria</taxon>
        <taxon>Katanobacteria</taxon>
    </lineage>
</organism>
<evidence type="ECO:0000313" key="3">
    <source>
        <dbReference type="EMBL" id="OGC59179.1"/>
    </source>
</evidence>
<dbReference type="InterPro" id="IPR013656">
    <property type="entry name" value="PAS_4"/>
</dbReference>
<dbReference type="Proteomes" id="UP000178964">
    <property type="component" value="Unassembled WGS sequence"/>
</dbReference>
<feature type="coiled-coil region" evidence="1">
    <location>
        <begin position="131"/>
        <end position="158"/>
    </location>
</feature>
<proteinExistence type="predicted"/>
<dbReference type="EMBL" id="MEVK01000022">
    <property type="protein sequence ID" value="OGC59179.1"/>
    <property type="molecule type" value="Genomic_DNA"/>
</dbReference>
<evidence type="ECO:0000313" key="4">
    <source>
        <dbReference type="Proteomes" id="UP000178964"/>
    </source>
</evidence>
<comment type="caution">
    <text evidence="3">The sequence shown here is derived from an EMBL/GenBank/DDBJ whole genome shotgun (WGS) entry which is preliminary data.</text>
</comment>
<dbReference type="STRING" id="1802627.A3A70_02095"/>
<evidence type="ECO:0000256" key="1">
    <source>
        <dbReference type="SAM" id="Coils"/>
    </source>
</evidence>
<evidence type="ECO:0000259" key="2">
    <source>
        <dbReference type="Pfam" id="PF08448"/>
    </source>
</evidence>
<name>A0A1F4VPW7_UNCKA</name>
<dbReference type="AlphaFoldDB" id="A0A1F4VPW7"/>
<reference evidence="3 4" key="1">
    <citation type="journal article" date="2016" name="Nat. Commun.">
        <title>Thousands of microbial genomes shed light on interconnected biogeochemical processes in an aquifer system.</title>
        <authorList>
            <person name="Anantharaman K."/>
            <person name="Brown C.T."/>
            <person name="Hug L.A."/>
            <person name="Sharon I."/>
            <person name="Castelle C.J."/>
            <person name="Probst A.J."/>
            <person name="Thomas B.C."/>
            <person name="Singh A."/>
            <person name="Wilkins M.J."/>
            <person name="Karaoz U."/>
            <person name="Brodie E.L."/>
            <person name="Williams K.H."/>
            <person name="Hubbard S.S."/>
            <person name="Banfield J.F."/>
        </authorList>
    </citation>
    <scope>NUCLEOTIDE SEQUENCE [LARGE SCALE GENOMIC DNA]</scope>
</reference>